<protein>
    <submittedName>
        <fullName evidence="2">Uncharacterized protein</fullName>
    </submittedName>
</protein>
<dbReference type="AlphaFoldDB" id="A0A816EBZ2"/>
<dbReference type="EMBL" id="CAJOBC010118245">
    <property type="protein sequence ID" value="CAF4562322.1"/>
    <property type="molecule type" value="Genomic_DNA"/>
</dbReference>
<evidence type="ECO:0000313" key="2">
    <source>
        <dbReference type="EMBL" id="CAF1644750.1"/>
    </source>
</evidence>
<reference evidence="2" key="1">
    <citation type="submission" date="2021-02" db="EMBL/GenBank/DDBJ databases">
        <authorList>
            <person name="Nowell W R."/>
        </authorList>
    </citation>
    <scope>NUCLEOTIDE SEQUENCE</scope>
</reference>
<organism evidence="2 4">
    <name type="scientific">Didymodactylos carnosus</name>
    <dbReference type="NCBI Taxonomy" id="1234261"/>
    <lineage>
        <taxon>Eukaryota</taxon>
        <taxon>Metazoa</taxon>
        <taxon>Spiralia</taxon>
        <taxon>Gnathifera</taxon>
        <taxon>Rotifera</taxon>
        <taxon>Eurotatoria</taxon>
        <taxon>Bdelloidea</taxon>
        <taxon>Philodinida</taxon>
        <taxon>Philodinidae</taxon>
        <taxon>Didymodactylos</taxon>
    </lineage>
</organism>
<proteinExistence type="predicted"/>
<dbReference type="OrthoDB" id="10037433at2759"/>
<name>A0A816EBZ2_9BILA</name>
<keyword evidence="4" id="KW-1185">Reference proteome</keyword>
<evidence type="ECO:0000313" key="3">
    <source>
        <dbReference type="EMBL" id="CAF4562322.1"/>
    </source>
</evidence>
<comment type="caution">
    <text evidence="2">The sequence shown here is derived from an EMBL/GenBank/DDBJ whole genome shotgun (WGS) entry which is preliminary data.</text>
</comment>
<accession>A0A816EBZ2</accession>
<feature type="non-terminal residue" evidence="2">
    <location>
        <position position="1"/>
    </location>
</feature>
<evidence type="ECO:0000313" key="4">
    <source>
        <dbReference type="Proteomes" id="UP000663829"/>
    </source>
</evidence>
<evidence type="ECO:0000256" key="1">
    <source>
        <dbReference type="SAM" id="MobiDB-lite"/>
    </source>
</evidence>
<feature type="region of interest" description="Disordered" evidence="1">
    <location>
        <begin position="1"/>
        <end position="73"/>
    </location>
</feature>
<feature type="compositionally biased region" description="Basic and acidic residues" evidence="1">
    <location>
        <begin position="1"/>
        <end position="46"/>
    </location>
</feature>
<dbReference type="Proteomes" id="UP000663829">
    <property type="component" value="Unassembled WGS sequence"/>
</dbReference>
<dbReference type="EMBL" id="CAJNOQ010048785">
    <property type="protein sequence ID" value="CAF1644750.1"/>
    <property type="molecule type" value="Genomic_DNA"/>
</dbReference>
<sequence>KPYHEHGDKTEKHDDKCTSGKCEHKHDEKDHAPHHGHDNQYHKDLKGSVGSGSAMHSGDHKKGCCDDGKSDKS</sequence>
<gene>
    <name evidence="2" type="ORF">GPM918_LOCUS45161</name>
    <name evidence="3" type="ORF">SRO942_LOCUS47438</name>
</gene>
<dbReference type="Proteomes" id="UP000681722">
    <property type="component" value="Unassembled WGS sequence"/>
</dbReference>
<feature type="compositionally biased region" description="Basic and acidic residues" evidence="1">
    <location>
        <begin position="57"/>
        <end position="73"/>
    </location>
</feature>